<feature type="compositionally biased region" description="Polar residues" evidence="1">
    <location>
        <begin position="965"/>
        <end position="990"/>
    </location>
</feature>
<reference evidence="2" key="1">
    <citation type="journal article" date="2022" name="G3 (Bethesda)">
        <title>High quality genome of the basidiomycete yeast Dioszegia hungarica PDD-24b-2 isolated from cloud water.</title>
        <authorList>
            <person name="Jarrige D."/>
            <person name="Haridas S."/>
            <person name="Bleykasten-Grosshans C."/>
            <person name="Joly M."/>
            <person name="Nadalig T."/>
            <person name="Sancelme M."/>
            <person name="Vuilleumier S."/>
            <person name="Grigoriev I.V."/>
            <person name="Amato P."/>
            <person name="Bringel F."/>
        </authorList>
    </citation>
    <scope>NUCLEOTIDE SEQUENCE</scope>
    <source>
        <strain evidence="2">PDD-24b-2</strain>
    </source>
</reference>
<feature type="compositionally biased region" description="Basic and acidic residues" evidence="1">
    <location>
        <begin position="864"/>
        <end position="876"/>
    </location>
</feature>
<feature type="compositionally biased region" description="Polar residues" evidence="1">
    <location>
        <begin position="1231"/>
        <end position="1245"/>
    </location>
</feature>
<feature type="compositionally biased region" description="Basic and acidic residues" evidence="1">
    <location>
        <begin position="457"/>
        <end position="479"/>
    </location>
</feature>
<feature type="compositionally biased region" description="Basic and acidic residues" evidence="1">
    <location>
        <begin position="12"/>
        <end position="23"/>
    </location>
</feature>
<feature type="region of interest" description="Disordered" evidence="1">
    <location>
        <begin position="450"/>
        <end position="479"/>
    </location>
</feature>
<feature type="compositionally biased region" description="Basic and acidic residues" evidence="1">
    <location>
        <begin position="100"/>
        <end position="136"/>
    </location>
</feature>
<evidence type="ECO:0000313" key="3">
    <source>
        <dbReference type="Proteomes" id="UP001164286"/>
    </source>
</evidence>
<gene>
    <name evidence="2" type="ORF">MKK02DRAFT_28482</name>
</gene>
<keyword evidence="3" id="KW-1185">Reference proteome</keyword>
<feature type="compositionally biased region" description="Polar residues" evidence="1">
    <location>
        <begin position="141"/>
        <end position="153"/>
    </location>
</feature>
<evidence type="ECO:0000256" key="1">
    <source>
        <dbReference type="SAM" id="MobiDB-lite"/>
    </source>
</evidence>
<evidence type="ECO:0000313" key="2">
    <source>
        <dbReference type="EMBL" id="KAI9633696.1"/>
    </source>
</evidence>
<feature type="compositionally biased region" description="Gly residues" evidence="1">
    <location>
        <begin position="1317"/>
        <end position="1330"/>
    </location>
</feature>
<feature type="compositionally biased region" description="Low complexity" evidence="1">
    <location>
        <begin position="1032"/>
        <end position="1058"/>
    </location>
</feature>
<feature type="compositionally biased region" description="Polar residues" evidence="1">
    <location>
        <begin position="1059"/>
        <end position="1071"/>
    </location>
</feature>
<feature type="region of interest" description="Disordered" evidence="1">
    <location>
        <begin position="1154"/>
        <end position="1283"/>
    </location>
</feature>
<dbReference type="RefSeq" id="XP_052943473.1">
    <property type="nucleotide sequence ID" value="XM_053087570.1"/>
</dbReference>
<feature type="region of interest" description="Disordered" evidence="1">
    <location>
        <begin position="414"/>
        <end position="437"/>
    </location>
</feature>
<feature type="compositionally biased region" description="Low complexity" evidence="1">
    <location>
        <begin position="682"/>
        <end position="711"/>
    </location>
</feature>
<dbReference type="EMBL" id="JAKWFO010000008">
    <property type="protein sequence ID" value="KAI9633696.1"/>
    <property type="molecule type" value="Genomic_DNA"/>
</dbReference>
<name>A0AA38H432_9TREE</name>
<feature type="compositionally biased region" description="Low complexity" evidence="1">
    <location>
        <begin position="557"/>
        <end position="574"/>
    </location>
</feature>
<protein>
    <submittedName>
        <fullName evidence="2">Uncharacterized protein</fullName>
    </submittedName>
</protein>
<feature type="compositionally biased region" description="Basic and acidic residues" evidence="1">
    <location>
        <begin position="414"/>
        <end position="423"/>
    </location>
</feature>
<feature type="compositionally biased region" description="Low complexity" evidence="1">
    <location>
        <begin position="519"/>
        <end position="534"/>
    </location>
</feature>
<feature type="compositionally biased region" description="Polar residues" evidence="1">
    <location>
        <begin position="749"/>
        <end position="759"/>
    </location>
</feature>
<feature type="compositionally biased region" description="Pro residues" evidence="1">
    <location>
        <begin position="764"/>
        <end position="777"/>
    </location>
</feature>
<comment type="caution">
    <text evidence="2">The sequence shown here is derived from an EMBL/GenBank/DDBJ whole genome shotgun (WGS) entry which is preliminary data.</text>
</comment>
<feature type="compositionally biased region" description="Polar residues" evidence="1">
    <location>
        <begin position="605"/>
        <end position="639"/>
    </location>
</feature>
<feature type="region of interest" description="Disordered" evidence="1">
    <location>
        <begin position="511"/>
        <end position="1093"/>
    </location>
</feature>
<organism evidence="2 3">
    <name type="scientific">Dioszegia hungarica</name>
    <dbReference type="NCBI Taxonomy" id="4972"/>
    <lineage>
        <taxon>Eukaryota</taxon>
        <taxon>Fungi</taxon>
        <taxon>Dikarya</taxon>
        <taxon>Basidiomycota</taxon>
        <taxon>Agaricomycotina</taxon>
        <taxon>Tremellomycetes</taxon>
        <taxon>Tremellales</taxon>
        <taxon>Bulleribasidiaceae</taxon>
        <taxon>Dioszegia</taxon>
    </lineage>
</organism>
<feature type="compositionally biased region" description="Low complexity" evidence="1">
    <location>
        <begin position="1162"/>
        <end position="1171"/>
    </location>
</feature>
<feature type="region of interest" description="Disordered" evidence="1">
    <location>
        <begin position="1304"/>
        <end position="1366"/>
    </location>
</feature>
<dbReference type="Proteomes" id="UP001164286">
    <property type="component" value="Unassembled WGS sequence"/>
</dbReference>
<feature type="compositionally biased region" description="Low complexity" evidence="1">
    <location>
        <begin position="787"/>
        <end position="810"/>
    </location>
</feature>
<feature type="region of interest" description="Disordered" evidence="1">
    <location>
        <begin position="1"/>
        <end position="169"/>
    </location>
</feature>
<feature type="compositionally biased region" description="Polar residues" evidence="1">
    <location>
        <begin position="575"/>
        <end position="592"/>
    </location>
</feature>
<proteinExistence type="predicted"/>
<feature type="compositionally biased region" description="Basic and acidic residues" evidence="1">
    <location>
        <begin position="76"/>
        <end position="86"/>
    </location>
</feature>
<feature type="compositionally biased region" description="Low complexity" evidence="1">
    <location>
        <begin position="839"/>
        <end position="848"/>
    </location>
</feature>
<feature type="compositionally biased region" description="Low complexity" evidence="1">
    <location>
        <begin position="718"/>
        <end position="742"/>
    </location>
</feature>
<accession>A0AA38H432</accession>
<feature type="region of interest" description="Disordered" evidence="1">
    <location>
        <begin position="275"/>
        <end position="323"/>
    </location>
</feature>
<feature type="compositionally biased region" description="Pro residues" evidence="1">
    <location>
        <begin position="643"/>
        <end position="659"/>
    </location>
</feature>
<feature type="compositionally biased region" description="Polar residues" evidence="1">
    <location>
        <begin position="928"/>
        <end position="958"/>
    </location>
</feature>
<feature type="compositionally biased region" description="Basic and acidic residues" evidence="1">
    <location>
        <begin position="56"/>
        <end position="66"/>
    </location>
</feature>
<sequence>MPPRPWSPQRARSPDRYSRDYRRSPSPPRGPRQGLRDVRPTWDQYGDTRAGSASRQSRDVVPRGYDRAPAAGPARQEARPYSDRRGPSPPPRAGGGGRKRAFDAVESRGPYDREPGELEHGLPRRSSREVSVDQLRHRSRPSLNGTLNSSRASSPERQRRASPNAQETVPALEDLEKFLQLLITAISATSQKAVTSNHLDRLLTFPGTVHDSTVIADVRRELRDAQDDARRKTRDLNEAWAGLFGRYPKRLPSAAEVEGVLLQALMDRVKALEGGGIAGEGKGKGRAIEPSLPTPTSAFPRASPQPHNVDDSESRKRQKQNPSDLAEYMNRVDALEALVQGFDTRFNELENWSYQTEAAEAEARAQAKPVGSWEELENERDPLGRLRGQQRAAAGAPVAAFDEDSEVGQALKEIETALEDASKESTTQGKQLEEQSRLIEVLRGKVRKLSTEVQTAKAEREERDKAAEKAAEKEREDLEERLKGLENTIKDECQTQTVKVGQAKAIGKVLKTLRKDKSSTGSTASTSSGRTASPTPGPSAMTGTNAEQSLAADAPVSAPTGSAGAGQSAPAQPSRQVPSTDASTLRTNTGSTVPAPASTGLASKPRTSNVNPQVATNAASSAKQETPLSQTPVKSATSGPGQARPPTPSGPPPPPPPGSSPLAPSQQAVRPTATAGFGGAGLAAESASRAAQPSSGSTARPAAASSASSIAQTVQSFPATTQRPAAAAPNSAAGSGTSASTPLVRHSDSAGQLASQKALTANKPVPPAAAPEPPAPRPTGTVFNPYIAGAQPGLAGQAAIPPSSASAVAQQGGGPRGVPAPAFKLANLPARPPPQAGMSTSNASNTTPTAPPPTKLLPSNSTDNRQRPPHLPESRPSHTSKPLPVPTAPHSRSPSPHVSQNQPPLPPSSNMPRATSSEAMKAPMPVRPQQQLPGSAGSTSRPSNPSLPTQPHSATSTLPPGGPATANTQPAQKQPASSVRQGHIGSSTNAPAAGPTGSAQNASRAPAQVVGATGRGHAAEGNTATAVRYPWPAASARPAPAATPASTVSAAPSAPTSPLNQSSTPAPRSTQAAPAGPAPPTLTSTTIPNVPIPHMDVHTGANLIALSRRYRNDIDDGKTEAEAFNKLPSAAHKTLQVLTDAERATVFAYDPSEWTWSDPPGSAANAAQASAGKGPGSAPTGQGAEQRNLGGNAADPPSTLQARLGGSTGTPAAVSSAPITSARISPPVATSPASSLSARLGSNNKPPLAARIGGSGVGGASSDPRPPPSLSNHGLPARPAADMYGTYQYSDQYVPAFEDVEMGGTYRRSPAPRESGSGSGSGLGSNGLGGSASQQREDELKQRLHAKKGKTGGFGGQGHDGDVEMD</sequence>
<dbReference type="GeneID" id="77726775"/>